<organism evidence="1 2">
    <name type="scientific">Streptomyces orinoci</name>
    <name type="common">Streptoverticillium orinoci</name>
    <dbReference type="NCBI Taxonomy" id="67339"/>
    <lineage>
        <taxon>Bacteria</taxon>
        <taxon>Bacillati</taxon>
        <taxon>Actinomycetota</taxon>
        <taxon>Actinomycetes</taxon>
        <taxon>Kitasatosporales</taxon>
        <taxon>Streptomycetaceae</taxon>
        <taxon>Streptomyces</taxon>
    </lineage>
</organism>
<dbReference type="EMBL" id="JBFAUK010000009">
    <property type="protein sequence ID" value="MEV5507545.1"/>
    <property type="molecule type" value="Genomic_DNA"/>
</dbReference>
<evidence type="ECO:0000313" key="1">
    <source>
        <dbReference type="EMBL" id="MEV5507545.1"/>
    </source>
</evidence>
<accession>A0ABV3JXD2</accession>
<sequence>MDSGREAPPLVRCRVCANPLWWDMTPVPALAPGWYCSTCRHPPERYRNSAAVAPRCPQGCPSSITEVGPDGLRKFICHRG</sequence>
<evidence type="ECO:0000313" key="2">
    <source>
        <dbReference type="Proteomes" id="UP001552594"/>
    </source>
</evidence>
<proteinExistence type="predicted"/>
<protein>
    <submittedName>
        <fullName evidence="1">Uncharacterized protein</fullName>
    </submittedName>
</protein>
<name>A0ABV3JXD2_STRON</name>
<gene>
    <name evidence="1" type="ORF">AB0L16_13835</name>
</gene>
<dbReference type="RefSeq" id="WP_109282607.1">
    <property type="nucleotide sequence ID" value="NZ_JBFAUK010000009.1"/>
</dbReference>
<dbReference type="Proteomes" id="UP001552594">
    <property type="component" value="Unassembled WGS sequence"/>
</dbReference>
<reference evidence="1 2" key="1">
    <citation type="submission" date="2024-06" db="EMBL/GenBank/DDBJ databases">
        <title>The Natural Products Discovery Center: Release of the First 8490 Sequenced Strains for Exploring Actinobacteria Biosynthetic Diversity.</title>
        <authorList>
            <person name="Kalkreuter E."/>
            <person name="Kautsar S.A."/>
            <person name="Yang D."/>
            <person name="Bader C.D."/>
            <person name="Teijaro C.N."/>
            <person name="Fluegel L."/>
            <person name="Davis C.M."/>
            <person name="Simpson J.R."/>
            <person name="Lauterbach L."/>
            <person name="Steele A.D."/>
            <person name="Gui C."/>
            <person name="Meng S."/>
            <person name="Li G."/>
            <person name="Viehrig K."/>
            <person name="Ye F."/>
            <person name="Su P."/>
            <person name="Kiefer A.F."/>
            <person name="Nichols A."/>
            <person name="Cepeda A.J."/>
            <person name="Yan W."/>
            <person name="Fan B."/>
            <person name="Jiang Y."/>
            <person name="Adhikari A."/>
            <person name="Zheng C.-J."/>
            <person name="Schuster L."/>
            <person name="Cowan T.M."/>
            <person name="Smanski M.J."/>
            <person name="Chevrette M.G."/>
            <person name="De Carvalho L.P.S."/>
            <person name="Shen B."/>
        </authorList>
    </citation>
    <scope>NUCLEOTIDE SEQUENCE [LARGE SCALE GENOMIC DNA]</scope>
    <source>
        <strain evidence="1 2">NPDC052347</strain>
    </source>
</reference>
<keyword evidence="2" id="KW-1185">Reference proteome</keyword>
<comment type="caution">
    <text evidence="1">The sequence shown here is derived from an EMBL/GenBank/DDBJ whole genome shotgun (WGS) entry which is preliminary data.</text>
</comment>